<dbReference type="Proteomes" id="UP000326907">
    <property type="component" value="Unassembled WGS sequence"/>
</dbReference>
<gene>
    <name evidence="2" type="ORF">F5983_37820</name>
</gene>
<feature type="region of interest" description="Disordered" evidence="1">
    <location>
        <begin position="57"/>
        <end position="78"/>
    </location>
</feature>
<feature type="region of interest" description="Disordered" evidence="1">
    <location>
        <begin position="1"/>
        <end position="23"/>
    </location>
</feature>
<reference evidence="2 3" key="1">
    <citation type="submission" date="2019-09" db="EMBL/GenBank/DDBJ databases">
        <authorList>
            <person name="Liu P."/>
        </authorList>
    </citation>
    <scope>NUCLEOTIDE SEQUENCE [LARGE SCALE GENOMIC DNA]</scope>
    <source>
        <strain evidence="2 3">TRM68085</strain>
    </source>
</reference>
<name>A0A5N5EAU9_9ACTN</name>
<evidence type="ECO:0000256" key="1">
    <source>
        <dbReference type="SAM" id="MobiDB-lite"/>
    </source>
</evidence>
<evidence type="ECO:0000313" key="3">
    <source>
        <dbReference type="Proteomes" id="UP000326907"/>
    </source>
</evidence>
<protein>
    <submittedName>
        <fullName evidence="2">Uncharacterized protein</fullName>
    </submittedName>
</protein>
<proteinExistence type="predicted"/>
<dbReference type="RefSeq" id="WP_151514230.1">
    <property type="nucleotide sequence ID" value="NZ_VYUA01000112.1"/>
</dbReference>
<evidence type="ECO:0000313" key="2">
    <source>
        <dbReference type="EMBL" id="KAB2587476.1"/>
    </source>
</evidence>
<sequence length="88" mass="9607">MTEHRPQIYGSDHNNPDPYTTHPGHEYVELHGRPLDGQLLDVTGLTAEERTTGALLITNHGAHGPGGRTDYEPSTGAPGRWNWLGDVP</sequence>
<dbReference type="EMBL" id="VYUA01000112">
    <property type="protein sequence ID" value="KAB2587476.1"/>
    <property type="molecule type" value="Genomic_DNA"/>
</dbReference>
<organism evidence="2 3">
    <name type="scientific">Streptomyces arboris</name>
    <dbReference type="NCBI Taxonomy" id="2600619"/>
    <lineage>
        <taxon>Bacteria</taxon>
        <taxon>Bacillati</taxon>
        <taxon>Actinomycetota</taxon>
        <taxon>Actinomycetes</taxon>
        <taxon>Kitasatosporales</taxon>
        <taxon>Streptomycetaceae</taxon>
        <taxon>Streptomyces</taxon>
    </lineage>
</organism>
<keyword evidence="3" id="KW-1185">Reference proteome</keyword>
<dbReference type="AlphaFoldDB" id="A0A5N5EAU9"/>
<accession>A0A5N5EAU9</accession>
<comment type="caution">
    <text evidence="2">The sequence shown here is derived from an EMBL/GenBank/DDBJ whole genome shotgun (WGS) entry which is preliminary data.</text>
</comment>